<dbReference type="Proteomes" id="UP000590412">
    <property type="component" value="Unassembled WGS sequence"/>
</dbReference>
<dbReference type="PANTHER" id="PTHR21004">
    <property type="entry name" value="SERINE PROTEASE-RELATED"/>
    <property type="match status" value="1"/>
</dbReference>
<dbReference type="GO" id="GO:0004252">
    <property type="term" value="F:serine-type endopeptidase activity"/>
    <property type="evidence" value="ECO:0007669"/>
    <property type="project" value="InterPro"/>
</dbReference>
<dbReference type="GO" id="GO:0016485">
    <property type="term" value="P:protein processing"/>
    <property type="evidence" value="ECO:0007669"/>
    <property type="project" value="InterPro"/>
</dbReference>
<dbReference type="PANTHER" id="PTHR21004:SF0">
    <property type="entry name" value="PEROXISOMAL LEADER PEPTIDE-PROCESSING PROTEASE"/>
    <property type="match status" value="1"/>
</dbReference>
<dbReference type="InterPro" id="IPR009003">
    <property type="entry name" value="Peptidase_S1_PA"/>
</dbReference>
<proteinExistence type="predicted"/>
<dbReference type="EMBL" id="JABWAB010000009">
    <property type="protein sequence ID" value="KAF6045387.1"/>
    <property type="molecule type" value="Genomic_DNA"/>
</dbReference>
<gene>
    <name evidence="2" type="ORF">FOB60_004959</name>
</gene>
<dbReference type="OrthoDB" id="17845at2759"/>
<feature type="region of interest" description="Disordered" evidence="1">
    <location>
        <begin position="533"/>
        <end position="558"/>
    </location>
</feature>
<sequence>MKFTPIALQYILDDTIHASSGVYITSTSSSFSPFILTVNHFPRIDKYSIYANYGANKSSSQVNWHRVSILEDVTINASDFEFFDTHNQFNLYPRDQFGKTLSILKLSAPGFTIESTTSKSLGLVSRKKPRAAIGDQVAIVSSPFNFTNSLIFHQFTTIARIVYKVHQNDQDADNGEGIGDYWLSDAAYMENMAGGAVIQKTLNTGNSGISTGASNNIDVPGNRLIGLVLGNLRKTNGDGNLMVIIPLQKIIQLSPTLIPPPSSPSQYPNSSSSLIKSSSSIIYKTLSSTTLSKLFNLPSLSTKLTSKAQGDPKSVLPLIINASNHRTWGSCIFYKDQLLITNSHVVAPFFPNHNKSSTPATATGNPISNRRKLHFDPSDDSATILITSQGDSIQVNAPLEQNIIIPHPDLDLAFIQIDQRASSLLLENGFRPITPVSSIEKGPDDAIVEGDAVYTQSFGLFFDPLYLQPLKSHGIINCVYRHEVGVENDSASIGPGLIIASASCYNGSSGGGLFTVANDHLVGMICSNAKVYKPTPQDQDEQHKQQEQSNTPTSGKHDTEKLTTFTFVLPIGVIDYCYRQLYQQNKQQDKAGKTTTREALVDIDSKILDLWKLKPFHKDTYHDPAPMTTTLAPKPKL</sequence>
<comment type="caution">
    <text evidence="2">The sequence shown here is derived from an EMBL/GenBank/DDBJ whole genome shotgun (WGS) entry which is preliminary data.</text>
</comment>
<evidence type="ECO:0000313" key="2">
    <source>
        <dbReference type="EMBL" id="KAF6045387.1"/>
    </source>
</evidence>
<dbReference type="AlphaFoldDB" id="A0A8X7T9P3"/>
<reference evidence="2" key="1">
    <citation type="submission" date="2020-03" db="EMBL/GenBank/DDBJ databases">
        <title>FDA dAtabase for Regulatory Grade micrObial Sequences (FDA-ARGOS): Supporting development and validation of Infectious Disease Dx tests.</title>
        <authorList>
            <person name="Campos J."/>
            <person name="Goldberg B."/>
            <person name="Tallon L."/>
            <person name="Sadzewicz L."/>
            <person name="Vavikolanu K."/>
            <person name="Mehta A."/>
            <person name="Aluvathingal J."/>
            <person name="Nadendla S."/>
            <person name="Nandy P."/>
            <person name="Geyer C."/>
            <person name="Yan Y."/>
            <person name="Sichtig H."/>
        </authorList>
    </citation>
    <scope>NUCLEOTIDE SEQUENCE [LARGE SCALE GENOMIC DNA]</scope>
    <source>
        <strain evidence="2">FDAARGOS_652</strain>
    </source>
</reference>
<accession>A0A8X7T9P3</accession>
<dbReference type="SUPFAM" id="SSF50494">
    <property type="entry name" value="Trypsin-like serine proteases"/>
    <property type="match status" value="1"/>
</dbReference>
<dbReference type="InterPro" id="IPR039245">
    <property type="entry name" value="TYSND1/DEG15"/>
</dbReference>
<organism evidence="2 3">
    <name type="scientific">Candida parapsilosis</name>
    <name type="common">Yeast</name>
    <dbReference type="NCBI Taxonomy" id="5480"/>
    <lineage>
        <taxon>Eukaryota</taxon>
        <taxon>Fungi</taxon>
        <taxon>Dikarya</taxon>
        <taxon>Ascomycota</taxon>
        <taxon>Saccharomycotina</taxon>
        <taxon>Pichiomycetes</taxon>
        <taxon>Debaryomycetaceae</taxon>
        <taxon>Candida/Lodderomyces clade</taxon>
        <taxon>Candida</taxon>
    </lineage>
</organism>
<evidence type="ECO:0000313" key="3">
    <source>
        <dbReference type="Proteomes" id="UP000590412"/>
    </source>
</evidence>
<dbReference type="GO" id="GO:0005777">
    <property type="term" value="C:peroxisome"/>
    <property type="evidence" value="ECO:0007669"/>
    <property type="project" value="InterPro"/>
</dbReference>
<dbReference type="Pfam" id="PF13365">
    <property type="entry name" value="Trypsin_2"/>
    <property type="match status" value="1"/>
</dbReference>
<evidence type="ECO:0000256" key="1">
    <source>
        <dbReference type="SAM" id="MobiDB-lite"/>
    </source>
</evidence>
<dbReference type="Gene3D" id="2.40.10.120">
    <property type="match status" value="1"/>
</dbReference>
<dbReference type="GO" id="GO:0031998">
    <property type="term" value="P:regulation of fatty acid beta-oxidation"/>
    <property type="evidence" value="ECO:0007669"/>
    <property type="project" value="TreeGrafter"/>
</dbReference>
<name>A0A8X7T9P3_CANPA</name>
<protein>
    <submittedName>
        <fullName evidence="2">Trypsin-like peptidase domain family protein</fullName>
    </submittedName>
</protein>